<dbReference type="SMART" id="SM00543">
    <property type="entry name" value="MIF4G"/>
    <property type="match status" value="2"/>
</dbReference>
<proteinExistence type="predicted"/>
<comment type="caution">
    <text evidence="5">The sequence shown here is derived from an EMBL/GenBank/DDBJ whole genome shotgun (WGS) entry which is preliminary data.</text>
</comment>
<dbReference type="SUPFAM" id="SSF48371">
    <property type="entry name" value="ARM repeat"/>
    <property type="match status" value="2"/>
</dbReference>
<keyword evidence="2" id="KW-0963">Cytoplasm</keyword>
<accession>A0A507FKF5</accession>
<dbReference type="InterPro" id="IPR003890">
    <property type="entry name" value="MIF4G-like_typ-3"/>
</dbReference>
<dbReference type="Gene3D" id="4.10.80.160">
    <property type="match status" value="1"/>
</dbReference>
<dbReference type="OrthoDB" id="27832at2759"/>
<evidence type="ECO:0000256" key="3">
    <source>
        <dbReference type="SAM" id="MobiDB-lite"/>
    </source>
</evidence>
<dbReference type="EMBL" id="QEAP01000036">
    <property type="protein sequence ID" value="TPX76804.1"/>
    <property type="molecule type" value="Genomic_DNA"/>
</dbReference>
<reference evidence="5 6" key="1">
    <citation type="journal article" date="2019" name="Sci. Rep.">
        <title>Comparative genomics of chytrid fungi reveal insights into the obligate biotrophic and pathogenic lifestyle of Synchytrium endobioticum.</title>
        <authorList>
            <person name="van de Vossenberg B.T.L.H."/>
            <person name="Warris S."/>
            <person name="Nguyen H.D.T."/>
            <person name="van Gent-Pelzer M.P.E."/>
            <person name="Joly D.L."/>
            <person name="van de Geest H.C."/>
            <person name="Bonants P.J.M."/>
            <person name="Smith D.S."/>
            <person name="Levesque C.A."/>
            <person name="van der Lee T.A.J."/>
        </authorList>
    </citation>
    <scope>NUCLEOTIDE SEQUENCE [LARGE SCALE GENOMIC DNA]</scope>
    <source>
        <strain evidence="5 6">CBS 675.73</strain>
    </source>
</reference>
<dbReference type="InterPro" id="IPR007193">
    <property type="entry name" value="Upf2/Nmd2_C"/>
</dbReference>
<feature type="domain" description="MIF4G" evidence="4">
    <location>
        <begin position="658"/>
        <end position="866"/>
    </location>
</feature>
<feature type="compositionally biased region" description="Acidic residues" evidence="3">
    <location>
        <begin position="426"/>
        <end position="440"/>
    </location>
</feature>
<dbReference type="GO" id="GO:0035145">
    <property type="term" value="C:exon-exon junction complex"/>
    <property type="evidence" value="ECO:0007669"/>
    <property type="project" value="TreeGrafter"/>
</dbReference>
<sequence>MEDEKEKKGDKVSNKTRAELNARNREPKRPDSDEVKRLDGSIKKTTGFIRKLKTGLNAEGVEALKKEILTLKLEKYLDEIAAAIGELVVEKKLSNANVWAAVEVVSLVHQRFDGFDALAVEMASKAVASSQMPSSSSSQASVEIRDREELSRLARLRVALRLVTEFYLVGLAKDPSKDLFIPALLRPLFNWSNDKEFANASIAAHFCKTFESVFLGDKSLTEESIIRDDVRIAVKAQLVDYYHPMSKYLVKMHKVITLAIKYIRKAEVSNYEHAVARGEVSEERQERFQRGLKLYEKLLSSCQSVASSLGLEMPDLPEPESADKLSIGISYTGSKETDDQDALQGGPWEDEESRSFYENVIDLKDMVPSILLGEKQEKPAAPTAADLEKLNSVIQVNDEAMNADVPNESSKLDGDEAGEDTKDGADDAALEDEDAADDDDKTSKSNTTGNKVALDAFFTNLPNALSVESVDKLAVEFCYINSKATRKRLIKTLSTVPRQRLDLLPYYARLIATLSPFMPDISTQVLAALEKAFHFHQKKTDRTFVEEKVKVVRFIGELTKFKLPPYHVIFHVFKLLLESFTPHNIEAICSLLEVCGRFLYKTPETSKPTSNVLEIMMKKKSVLNLDSRMVLLIDNAFYQCNPPERPAIQHKTREPMDLYIRKLFYTDLSKRNSERILKQLRKLNWTDPNLFVMVRKRFVKCWKVKYANLHVLALLAVELSRFYPAFGISVVNGVLEEIRLGLETNLFKQNQRRISCARFLGEMYNYRLVESSTVFDTLYLLLRFGYESPFPEPGVYSHLDAPHDFFRVRLCCVIMETCGQCFDRGVLAQKLDEFLAFLQVYVHSKPRLSMEVEFLISETLELLRPKKKLCKDYDEAVDEFNVLAMRYAQQDPNTETMPKADLEQSSDDEEQDDDEIRNHGGAGSAGEEEGPAAHEEDVHADVMGQEDDEDVVVHLPEREVDKEFEEEFEKEFSKMMLESLESRKFDKKSAAFDVSIPVKRAVAFQGPPGGAAQSAGTEGVVFSFLTKKGNKQQLKAVELPQDSSFVQSTKQKQEADRAEKQQLKKLVLSYEDRDQDDELVPGGAGPSKITTKSKKQVLFSTERQRKPNPPRSQYGALGSQLE</sequence>
<feature type="region of interest" description="Disordered" evidence="3">
    <location>
        <begin position="398"/>
        <end position="446"/>
    </location>
</feature>
<dbReference type="GO" id="GO:0000184">
    <property type="term" value="P:nuclear-transcribed mRNA catabolic process, nonsense-mediated decay"/>
    <property type="evidence" value="ECO:0007669"/>
    <property type="project" value="InterPro"/>
</dbReference>
<feature type="region of interest" description="Disordered" evidence="3">
    <location>
        <begin position="888"/>
        <end position="935"/>
    </location>
</feature>
<dbReference type="Pfam" id="PF02854">
    <property type="entry name" value="MIF4G"/>
    <property type="match status" value="2"/>
</dbReference>
<comment type="subcellular location">
    <subcellularLocation>
        <location evidence="1">Cytoplasm</location>
    </subcellularLocation>
</comment>
<protein>
    <recommendedName>
        <fullName evidence="4">MIF4G domain-containing protein</fullName>
    </recommendedName>
</protein>
<evidence type="ECO:0000256" key="2">
    <source>
        <dbReference type="ARBA" id="ARBA00022490"/>
    </source>
</evidence>
<feature type="region of interest" description="Disordered" evidence="3">
    <location>
        <begin position="1"/>
        <end position="37"/>
    </location>
</feature>
<dbReference type="STRING" id="246404.A0A507FKF5"/>
<dbReference type="GO" id="GO:0003723">
    <property type="term" value="F:RNA binding"/>
    <property type="evidence" value="ECO:0007669"/>
    <property type="project" value="InterPro"/>
</dbReference>
<organism evidence="5 6">
    <name type="scientific">Chytriomyces confervae</name>
    <dbReference type="NCBI Taxonomy" id="246404"/>
    <lineage>
        <taxon>Eukaryota</taxon>
        <taxon>Fungi</taxon>
        <taxon>Fungi incertae sedis</taxon>
        <taxon>Chytridiomycota</taxon>
        <taxon>Chytridiomycota incertae sedis</taxon>
        <taxon>Chytridiomycetes</taxon>
        <taxon>Chytridiales</taxon>
        <taxon>Chytriomycetaceae</taxon>
        <taxon>Chytriomyces</taxon>
    </lineage>
</organism>
<dbReference type="AlphaFoldDB" id="A0A507FKF5"/>
<feature type="region of interest" description="Disordered" evidence="3">
    <location>
        <begin position="1071"/>
        <end position="1122"/>
    </location>
</feature>
<feature type="domain" description="MIF4G" evidence="4">
    <location>
        <begin position="455"/>
        <end position="643"/>
    </location>
</feature>
<feature type="compositionally biased region" description="Basic and acidic residues" evidence="3">
    <location>
        <begin position="410"/>
        <end position="425"/>
    </location>
</feature>
<dbReference type="Pfam" id="PF04050">
    <property type="entry name" value="Upf2"/>
    <property type="match status" value="1"/>
</dbReference>
<dbReference type="GO" id="GO:0005737">
    <property type="term" value="C:cytoplasm"/>
    <property type="evidence" value="ECO:0007669"/>
    <property type="project" value="UniProtKB-SubCell"/>
</dbReference>
<gene>
    <name evidence="5" type="ORF">CcCBS67573_g01935</name>
</gene>
<dbReference type="Gene3D" id="1.25.40.180">
    <property type="match status" value="3"/>
</dbReference>
<dbReference type="PANTHER" id="PTHR12839:SF7">
    <property type="entry name" value="REGULATOR OF NONSENSE TRANSCRIPTS 2"/>
    <property type="match status" value="1"/>
</dbReference>
<evidence type="ECO:0000313" key="6">
    <source>
        <dbReference type="Proteomes" id="UP000320333"/>
    </source>
</evidence>
<evidence type="ECO:0000313" key="5">
    <source>
        <dbReference type="EMBL" id="TPX76804.1"/>
    </source>
</evidence>
<feature type="compositionally biased region" description="Acidic residues" evidence="3">
    <location>
        <begin position="904"/>
        <end position="915"/>
    </location>
</feature>
<dbReference type="InterPro" id="IPR039762">
    <property type="entry name" value="Nmd2/UPF2"/>
</dbReference>
<feature type="region of interest" description="Disordered" evidence="3">
    <location>
        <begin position="332"/>
        <end position="351"/>
    </location>
</feature>
<evidence type="ECO:0000259" key="4">
    <source>
        <dbReference type="SMART" id="SM00543"/>
    </source>
</evidence>
<dbReference type="PANTHER" id="PTHR12839">
    <property type="entry name" value="NONSENSE-MEDIATED MRNA DECAY PROTEIN 2 UP-FRAMESHIFT SUPPRESSOR 2"/>
    <property type="match status" value="1"/>
</dbReference>
<name>A0A507FKF5_9FUNG</name>
<evidence type="ECO:0000256" key="1">
    <source>
        <dbReference type="ARBA" id="ARBA00004496"/>
    </source>
</evidence>
<dbReference type="Proteomes" id="UP000320333">
    <property type="component" value="Unassembled WGS sequence"/>
</dbReference>
<dbReference type="InterPro" id="IPR016024">
    <property type="entry name" value="ARM-type_fold"/>
</dbReference>
<keyword evidence="6" id="KW-1185">Reference proteome</keyword>